<feature type="transmembrane region" description="Helical" evidence="1">
    <location>
        <begin position="20"/>
        <end position="38"/>
    </location>
</feature>
<accession>A0A345ZRI3</accession>
<evidence type="ECO:0000259" key="2">
    <source>
        <dbReference type="Pfam" id="PF00149"/>
    </source>
</evidence>
<evidence type="ECO:0000256" key="1">
    <source>
        <dbReference type="SAM" id="Phobius"/>
    </source>
</evidence>
<dbReference type="RefSeq" id="WP_115688312.1">
    <property type="nucleotide sequence ID" value="NZ_CP031417.1"/>
</dbReference>
<sequence length="573" mass="64658">MTDTLLSNYKKYPRMARWFSPWLLARLLNNVILSSIFGQYADRRLMIAALDTVGPETHLARAKEIRPLLKPDADGAVWIDWVADLGDGFDSTYAVASLLARKQLVVDGQTLPRGQALIMGGDEVYPAASAQAYQNQLRQPYAWAFPDHDKKSDDGVPVYAIPGNHDWYDGLVLFLAFFCSEKRWHLGNWRAHQRRSYFALQLTDEWWLWATDIQLQDDMDAPQASYFNTIARGMPPNSKIILCSAEPGWLYTHTNSKSWSIMDYAIGIAEAADRNLTIPVLLSGDTHHYSRYSAEDGKQFITSGGGGAFLHPTHHLADKVTVKWTGQNKHLSLTTSPEAGHAEVPDAVCYPRKSDSVQMLWRNLLFAFKNWDFSLLMGGIYWVFGVAIGLRNQWDTYAVIAAIFATAIMRYTCVQEKSTRTTVLVTSALHAAAHVVTVLYFATFFAQWNATHFVLSGEWYSVWKWLGLLLLEMGAVGFFIGSTIFGLNLLITCAFFRMNYNDAFSAFRMGRYNNFLRLKIKGGSLEIFAVGLTEVPKRKDWAPNPRATRGNPEEPVFIPTKPLTPHIIEKVTV</sequence>
<gene>
    <name evidence="3" type="ORF">DW352_02745</name>
</gene>
<dbReference type="SUPFAM" id="SSF56300">
    <property type="entry name" value="Metallo-dependent phosphatases"/>
    <property type="match status" value="1"/>
</dbReference>
<dbReference type="EMBL" id="CP031417">
    <property type="protein sequence ID" value="AXK79530.1"/>
    <property type="molecule type" value="Genomic_DNA"/>
</dbReference>
<dbReference type="OrthoDB" id="500534at2"/>
<organism evidence="3 4">
    <name type="scientific">Pseudolabrys taiwanensis</name>
    <dbReference type="NCBI Taxonomy" id="331696"/>
    <lineage>
        <taxon>Bacteria</taxon>
        <taxon>Pseudomonadati</taxon>
        <taxon>Pseudomonadota</taxon>
        <taxon>Alphaproteobacteria</taxon>
        <taxon>Hyphomicrobiales</taxon>
        <taxon>Xanthobacteraceae</taxon>
        <taxon>Pseudolabrys</taxon>
    </lineage>
</organism>
<dbReference type="Pfam" id="PF00149">
    <property type="entry name" value="Metallophos"/>
    <property type="match status" value="1"/>
</dbReference>
<feature type="transmembrane region" description="Helical" evidence="1">
    <location>
        <begin position="371"/>
        <end position="390"/>
    </location>
</feature>
<dbReference type="Proteomes" id="UP000254889">
    <property type="component" value="Chromosome"/>
</dbReference>
<dbReference type="PANTHER" id="PTHR34211:SF3">
    <property type="entry name" value="CALCINEURIN-LIKE METALLO-PHOSPHOESTERASE SUPERFAMILY PROTEIN"/>
    <property type="match status" value="1"/>
</dbReference>
<feature type="domain" description="Calcineurin-like phosphoesterase" evidence="2">
    <location>
        <begin position="80"/>
        <end position="187"/>
    </location>
</feature>
<dbReference type="Gene3D" id="3.60.21.10">
    <property type="match status" value="1"/>
</dbReference>
<proteinExistence type="predicted"/>
<name>A0A345ZRI3_9HYPH</name>
<dbReference type="PANTHER" id="PTHR34211">
    <property type="entry name" value="CALCINEURIN-LIKE METALLO-PHOSPHOESTERASE SUPERFAMILY PROTEIN"/>
    <property type="match status" value="1"/>
</dbReference>
<feature type="transmembrane region" description="Helical" evidence="1">
    <location>
        <begin position="396"/>
        <end position="414"/>
    </location>
</feature>
<keyword evidence="1" id="KW-0812">Transmembrane</keyword>
<protein>
    <recommendedName>
        <fullName evidence="2">Calcineurin-like phosphoesterase domain-containing protein</fullName>
    </recommendedName>
</protein>
<dbReference type="KEGG" id="ptaw:DW352_02745"/>
<evidence type="ECO:0000313" key="4">
    <source>
        <dbReference type="Proteomes" id="UP000254889"/>
    </source>
</evidence>
<dbReference type="InterPro" id="IPR029052">
    <property type="entry name" value="Metallo-depent_PP-like"/>
</dbReference>
<reference evidence="3 4" key="1">
    <citation type="submission" date="2018-07" db="EMBL/GenBank/DDBJ databases">
        <authorList>
            <person name="Quirk P.G."/>
            <person name="Krulwich T.A."/>
        </authorList>
    </citation>
    <scope>NUCLEOTIDE SEQUENCE [LARGE SCALE GENOMIC DNA]</scope>
    <source>
        <strain evidence="3 4">CC-BB4</strain>
    </source>
</reference>
<evidence type="ECO:0000313" key="3">
    <source>
        <dbReference type="EMBL" id="AXK79530.1"/>
    </source>
</evidence>
<dbReference type="InterPro" id="IPR004843">
    <property type="entry name" value="Calcineurin-like_PHP"/>
</dbReference>
<feature type="transmembrane region" description="Helical" evidence="1">
    <location>
        <begin position="421"/>
        <end position="445"/>
    </location>
</feature>
<feature type="transmembrane region" description="Helical" evidence="1">
    <location>
        <begin position="465"/>
        <end position="491"/>
    </location>
</feature>
<dbReference type="AlphaFoldDB" id="A0A345ZRI3"/>
<keyword evidence="4" id="KW-1185">Reference proteome</keyword>
<keyword evidence="1" id="KW-0472">Membrane</keyword>
<keyword evidence="1" id="KW-1133">Transmembrane helix</keyword>
<dbReference type="GO" id="GO:0016787">
    <property type="term" value="F:hydrolase activity"/>
    <property type="evidence" value="ECO:0007669"/>
    <property type="project" value="InterPro"/>
</dbReference>